<dbReference type="KEGG" id="mpj:MPNE_0160"/>
<feature type="transmembrane region" description="Helical" evidence="1">
    <location>
        <begin position="20"/>
        <end position="46"/>
    </location>
</feature>
<protein>
    <submittedName>
        <fullName evidence="2">Uncharacterized protein</fullName>
    </submittedName>
</protein>
<sequence length="52" mass="5914">MDSLKHFWQQLVMWSKTVTFWIIVAVGIAFCAFAIWGIIACIETIIKEGALL</sequence>
<organism evidence="2 3">
    <name type="scientific">Mycoplasmoides pneumoniae (strain ATCC 15531 / DSM 23978 / CIP 103766 / NBRC 14401 / NCTC 10119 / FH)</name>
    <name type="common">Mycoplasma pneumoniae</name>
    <dbReference type="NCBI Taxonomy" id="722438"/>
    <lineage>
        <taxon>Bacteria</taxon>
        <taxon>Bacillati</taxon>
        <taxon>Mycoplasmatota</taxon>
        <taxon>Mycoplasmoidales</taxon>
        <taxon>Mycoplasmoidaceae</taxon>
        <taxon>Mycoplasmoides</taxon>
    </lineage>
</organism>
<dbReference type="RefSeq" id="WP_014574887.1">
    <property type="nucleotide sequence ID" value="NZ_CP010546.1"/>
</dbReference>
<name>A0A0H3DN68_MYCPB</name>
<dbReference type="EMBL" id="CP002077">
    <property type="protein sequence ID" value="ADK86666.1"/>
    <property type="molecule type" value="Genomic_DNA"/>
</dbReference>
<dbReference type="GeneID" id="66609385"/>
<dbReference type="Proteomes" id="UP000007756">
    <property type="component" value="Chromosome"/>
</dbReference>
<keyword evidence="1" id="KW-1133">Transmembrane helix</keyword>
<evidence type="ECO:0000313" key="3">
    <source>
        <dbReference type="Proteomes" id="UP000007756"/>
    </source>
</evidence>
<dbReference type="AlphaFoldDB" id="A0A0H3DN68"/>
<dbReference type="HOGENOM" id="CLU_3082084_0_0_14"/>
<keyword evidence="1" id="KW-0812">Transmembrane</keyword>
<proteinExistence type="predicted"/>
<dbReference type="PATRIC" id="fig|722438.3.peg.150"/>
<reference evidence="2 3" key="1">
    <citation type="journal article" date="2010" name="Appl. Environ. Microbiol.">
        <title>Targeted chromosomal knockouts in Mycoplasma pneumoniae.</title>
        <authorList>
            <person name="Krishnakumar R."/>
            <person name="Assad-Garcia N."/>
            <person name="Benders G.A."/>
            <person name="Phan Q."/>
            <person name="Montague M.G."/>
            <person name="Glass J.I."/>
        </authorList>
    </citation>
    <scope>NUCLEOTIDE SEQUENCE [LARGE SCALE GENOMIC DNA]</scope>
    <source>
        <strain evidence="3">ATCC 15531 / DSM 22911 / NBRC 14401 / NCTC 10119 / FH</strain>
    </source>
</reference>
<keyword evidence="1" id="KW-0472">Membrane</keyword>
<gene>
    <name evidence="2" type="ordered locus">MPNE_0160</name>
</gene>
<evidence type="ECO:0000313" key="2">
    <source>
        <dbReference type="EMBL" id="ADK86666.1"/>
    </source>
</evidence>
<accession>A0A0H3DN68</accession>
<evidence type="ECO:0000256" key="1">
    <source>
        <dbReference type="SAM" id="Phobius"/>
    </source>
</evidence>
<dbReference type="PaxDb" id="722438-MPNE_0160"/>